<dbReference type="InterPro" id="IPR020806">
    <property type="entry name" value="PKS_PP-bd"/>
</dbReference>
<keyword evidence="2" id="KW-0596">Phosphopantetheine</keyword>
<dbReference type="InterPro" id="IPR001242">
    <property type="entry name" value="Condensation_dom"/>
</dbReference>
<dbReference type="Gene3D" id="3.40.50.150">
    <property type="entry name" value="Vaccinia Virus protein VP39"/>
    <property type="match status" value="1"/>
</dbReference>
<dbReference type="NCBIfam" id="NF004282">
    <property type="entry name" value="PRK05691.1"/>
    <property type="match status" value="6"/>
</dbReference>
<dbReference type="Pfam" id="PF08242">
    <property type="entry name" value="Methyltransf_12"/>
    <property type="match status" value="1"/>
</dbReference>
<dbReference type="InterPro" id="IPR036736">
    <property type="entry name" value="ACP-like_sf"/>
</dbReference>
<dbReference type="PROSITE" id="PS00455">
    <property type="entry name" value="AMP_BINDING"/>
    <property type="match status" value="6"/>
</dbReference>
<feature type="domain" description="Carrier" evidence="8">
    <location>
        <begin position="2078"/>
        <end position="2153"/>
    </location>
</feature>
<feature type="region of interest" description="Disordered" evidence="7">
    <location>
        <begin position="1997"/>
        <end position="2018"/>
    </location>
</feature>
<evidence type="ECO:0000256" key="1">
    <source>
        <dbReference type="ARBA" id="ARBA00001957"/>
    </source>
</evidence>
<evidence type="ECO:0000256" key="6">
    <source>
        <dbReference type="ARBA" id="ARBA00023098"/>
    </source>
</evidence>
<dbReference type="CDD" id="cd05931">
    <property type="entry name" value="FAAL"/>
    <property type="match status" value="1"/>
</dbReference>
<dbReference type="PANTHER" id="PTHR45527:SF14">
    <property type="entry name" value="PLIPASTATIN SYNTHASE SUBUNIT B"/>
    <property type="match status" value="1"/>
</dbReference>
<evidence type="ECO:0000256" key="4">
    <source>
        <dbReference type="ARBA" id="ARBA00022737"/>
    </source>
</evidence>
<dbReference type="SUPFAM" id="SSF53335">
    <property type="entry name" value="S-adenosyl-L-methionine-dependent methyltransferases"/>
    <property type="match status" value="1"/>
</dbReference>
<dbReference type="InterPro" id="IPR009081">
    <property type="entry name" value="PP-bd_ACP"/>
</dbReference>
<dbReference type="InterPro" id="IPR025110">
    <property type="entry name" value="AMP-bd_C"/>
</dbReference>
<sequence>MNCQSIPDVLTLFDVIRYRASAASGTANSPAFTYLDDGDQVSGVLSYAELDLAARKLAARLQQITQPGDRVLLVYPPSLDYIVAFYACVYAGVTAVPALPPANRRTLPRLRLMAADSQPAAALTLARIRDGVTKVEEGDPNDDILRQMSWLSTDDAEGDESAWVPPAAQASDIVFLQYTSGSTGAPKGVMVANHNLLANLRLFQQMFDVRCGETFVFWLPPHHDFGLIGAIIMPVFAGAHSVQFPPAAFMMSPVRWLRLISRYRARLTGAPNFAFQLCVDKISDAQMQGLDLACLDVAMNGAERIRFESVAQFADKFAPYGFRRESMMPSYGMAEFVLLATANMHRAAGTLPDVACISKAALEAGRIVPGDRPQDTVHIVSVGRTHEALHDLAVVDPLTLERQGDRQVGEVWLSGPAVTQGYWRQDEAAREQTFRASMKDDERTWLRTGDVGFVSEGELFITGRSKEVMIFSGRNIYPQDVEITVERASPAFRANGCAAFSLEEGDTAQLVIVQEVESRRRLETESLVARLRADIAEQHEIFDLAAVVLVRPGHLPRTSSGKIQRVRCRQMHLAGEFDSIWSWSVDQEDAPAATDTLPQTATGMRLLELWRSVFGNPALSASDNFFRLGGHSLLAAQLVAAVGTEFRVDLPLRALFEAPNVAAMAAVIDTLQPREAIADELLALPQHGDLPLSFVQQRFWFLDQYQPANAFYAVPVAMRLAGELALPALRQALDAMVQRHAALRTVFPVADGVPVQRVLPALAWPLQVSDAGELDADAADAQIRQLMMDEARKPFDLVHGPLIRAHLLKIGAELRVLLLTLHHIVHDGWSVGVLIDELTQAYTACKAAQPPALPALPVSYADYTQWERRRYGEQNIQTHLAYWAEHLRGASPLLALPTDRPRPASMSYRGATHTVHLPAALVRRLAEQASQRNATLFMALTSAVQILLHRYCSQDDICISMLSANRPAKTEQVIGAFVNVVPLRAQFGAGQAFADVLAATTREVLSAYEQQLPFELILNRLARERHAAYTPYAQVVLNFHSELEHQGGARQHGLDQSLQFDGRWAAGVAHTAFDLLLDVHERQGGLDVVFEYSTDLFDAASMRRWGRHLQQVLHGIAESPDARIDEFALLDAGEREQVLETFNATAQRWPAASLVHQLFETTAAQQPDAIALIGEHEQLSYRSLNQRANQLAHVLIAQGIQSDDRIALCVERSIAMVVGLLGILKAGGAYVPVDPDYPPERVSYMLADSQPRMVLSSHALRDRLPVIDVPMLWLDDPAALSSQPDHNPDPQALGLRPDHLAYVIYTSGSTGQPKGAMNQHDGVVNRLRWAQQQFALDASDRVLQKTPYAFDVSVWEFFLPLLAGAQLVLARPGGHQSPAYLAQRIAEAGITVAHFVPSMLQVFLDQDDLSGCSRMRHVLCSGEALPPVLQNRFLQKLPGVALHNLYGPTEAAVDVTYWPCMEPGTIVPIGRPIANTQMYVLDARMQPVPIGVAGELYIGGVQVGRGYLHRAALTEERFVANPFGSGRLYKTGDLGRWRADGAIEYLGRNDFQVKLRGLRIELGEIEARLLEHPAIREAVVIAREETSGDKRLVAYVVQHQQAQHEETDWDDRRVEQWRQLYQAEYGKTLEVSFGEDFRTWNSSYDGQPIPLEQMREWRDATVARILALQPRHVLEIGCGSGLILAHLAPHCESYCGTDLSAEAIARLSAQVERQADIAPRVSLHCQPAHSSGNLPRQHFDVIVINSVAQYFPSADYMLAVVRQAMDLLAPGGALFLGDIRNLPLLPCLTTAIQLARADSGADAAALRSAIERELRLEQELIFDPDFFASLPARIDGMAGVDIRVKRGHFANELSRYRYDVVVHKQALGDASAGAASLAALPRLHWGAEVVDVASLRSHLQTPAFAGLRLCGVPNHHLASETEAVQAFEQGRPLDEVVAMLQRPSDAALPHPEAWHALAAVLELEAIVTWSAPHGKTFQRGEWDVLFVPAGQRAYTDTYAASREPRPLDELSTRPAQRENSNQLLADLRASLSGQLPDYMLPSAFVVLDALPLTPSGKLDRQALPAPDRDAVVTHQYEAPQGEAEQAIAAIWGGLLGVTPVGRHDHFFELGGHSLLATQVAAKLRASLSVDVPLKALFEHATLAALAAHIQDQAGIAPGETELPLVRMPRPSATPASFAQQRLWFIEQLGGGQPVYTVTHAVRLRGALELPALQAALTDLAARQEGLRTYFVETGGTVMQELADAAPLSLRVVDLSGNENGTLQSWIEQEARQGFDLNAPPLLRLTLLREHAAQHVLLISAHHIIADGWSLGVFNRELSALYNAHRQNRPSPLRELPLQYADFAHWQRRRAEQGAFEPQLAYWQQRLHNAPAALPLPTDYPRPAAPSHRGGIVRCVVPKAVTHSLKLLLQQTEASLFMGLAAGLAALLSRYAGQNEICIGTPVANRQHVALDDVIGFFVNTLVLRIDADGSQSVASLLRHARNVALDAYANQEVPFDQVVASLDRARHDLHSPLFQVMLVLQNASADDLALAQVEAEVLPVHNGTAKFDLTVAVTETAGELACDFEYSTDLFEHASIERMARQFVALLRGMTVDVQRPVERLPLLDDAERRQLLVEFSALTSSSLPSEALIHTLFEQQVRRSPDAVALNDEERSLTYAQLNERANRLAHALIARGVKPDDRVALGVERGLALVVGILGILKAGAGYVPLDPTYPAERLAYLLEDSAPVLLLTQASLQACWPKELATLYLDDESSFAAQPTHDPVVVGLAAHNLAYVIYTSGSTGQPKGVMVEHAQVTRLLATTDAAFRFDSRDVWTLFHSYAFDFSVWELWGALAYGGRLVIVPSLCARSPKDFYALLCRERVTVLNQTPSAFRALIAAQDMQPHQLRYVIFGGEALELYTLLPWIARNDPARTRLINMYGITETTVHVTYRELTREDIEARRGSLIGRGLPDLRVYLLDRHGEPVPVGMPGEIYVGGAGVARGYWGRPQLTAERFLCDPFVGGAQSRMYKSGDLGRWLSNGELEYLGRNDFQVKIRGFRIELGEIEAKLARQPGVRDALVIAREDVPGDKRLVAYLTAQDGATLSTAALRDALARELADYMLPSAFMQLEQLPLTANGKLDRYALPAPDQQAVVTRAYEAPHGDTELAIAAIWQDLLCLERVGRHDHFFELGGHSLLAVQVLARIRAELGVELPLRDLFALSTLQALAQATANGTQVQLAAIPPIDRRDELPLSWAQQRLWFIHQLDPAASLAYHMPGRLRLRGQLDVEALQSSFERIVVRHEVLRTRFVSIDGRAAQVIDASSHVPLLLHDLRGHADAAQEAERLALDEARAPFDLSHGPLLRLRLLQLADDDHILLLTQHHIVSDGWSAAVLLREVSALYNAYRDGRPDPLPGLPIQYADYAMWQREDAQRTLLQTQAAYWQAQLDGAPSLLSLPTDRPRPAAQSYRGDQLTWTFAAQAEQALRLLSQQHGTTLFMTALAAWSIVLSHWSGQGEVVIGTPVANRQRQELEPLLGFFVNTLALRIRLDDAPTVGDLLARIKSQLVEAYTHQDLPFEQLVEILQPPRSLSHSPVFQVMLAMNNAPGDALHLPGLHAEVLAPQHTTAHFDVTLSLQETGQHLLGQLSYASDLFERSTIERMARHFAQVVRGMAADARQSIDRLSLLDEAERGQLLAEFSTTKQAPSTPALIHALFEQQAQRQPDAVALTCDDQALTYAQLNERANALAHALIARGVKPDDRVALGVERGLTMVVGVLGILKAGAGYVPLDPTYPAERLAYLLEDSAPVLLLTQASLQACWPAELATLYLDDESSFAGQPVHNPAVEGLDPSRLAYVIYTSGSTGQPKGVMVEHAQVTRLLATTDAAFRFDSRDVWTLFHSYAFDFSVWELWGALAYGGRLVIVPSLCARSPKDFYALLCRERVTVLNQTPSAFRALIAAQDMQPHQLRYVIFGGEALELHTLLPWIARNDPARTRLINMYGITETTVHVTYRELTREDIEAGRGSLIGRGLPDLRVYLLDRHGEPVPVGVPGEIYVGGAGVARGYWNRPQLTAERFRPDPFAEDGSARMYKSGDLGRWLPNGELEYLGRNDFQVKIRGFRIELGEIEAKLARQAHVRDAVVIAREDVPGDKRLVAYLTAQDGATLSTAALRDALAKELADYMLPSAFVQLEQLPLTANGKLDRQALPAPDQQAVVRRAYEAPHGDTELAIAAIWQGLLGLERVGRHDHFFELGGHSLLAVQMMAQLRAACRVELPLRMLFDAPTLAMLAAAATQAQPQAVQADEGMVHEAHDGSLPLSFAQQRFWFLDQYQLDNTFYNVAMMVSLHGALDTGALEQAMQWMVERHAILRTVFASEAGVPQQIIHPSLQLPWRVEDIGDEDGDTHMRAVMAEEAQTPFDVAHGPLLRARLLRRHAHSHVLLLTTHHIVYDGWSIRILLDELSRAYAAFKTGLPVGLPELPVDYADYTRWEQRRYAGSRVEADLRYWQAQLKAAPSLLALPTDRPRQAVMTHRGASLRMHLPESLVQRLTALANERHATLFMAMTAITQAWLHRYCGQQDMSLGVISAARPAGTEGLIGNFINILPLTTHIDETTSFMDLLDIAAENLLAAHDRQVPFELLLQHVLQEHSSAYIPYAQVVLNFHNEIEGMRAAWSTDDVLSWQVHDNDARDISHAAFDLKLEMNRLADGLEMVLEYNTDLFDRATIASWSGHYRTLLESVCSDPRGRIHHLQWLTQAEQQAFADAWRETQAAYPRDTGIGELLDLQASRTPEAVAVVHRDRSLSYRELRQRTDQLAAYLRSKGVGPDTLVGIYTERSLEMVLAVWAVVKAGAAYVPLDPAYPQARIAHMLGDACPAMVLTEARLASRLQGMAAQIISVDALDAVADGSDMAALPPLGSPTDLAYVIYTSGSTGRPKGAMVHRQGFVNLLHWYIRQFGLCADDKVLLLSSFSFDLTQKNIFSVLLVGGQLHLPAGEDALSGAGDYVERHGITYLNCAPSAFYPLLADGGVRRLSSLRQVFLGGEPIRVALIHDAYRGLPRVPLIHNTYGPTEASDVVSFHTWDPHVAVSTLPIGRAIANTRLYVLDPHRQLLPQGAVGELYVGGDGVGRGYLHLAALTEERFLSDPYAQQPGARMYRTGDVVRQVPGGEIEYLGRNDFQVKIRGFRIELGEIEAKLAACAGVREAVVIDREDTPGDKRLVAYLTAHDGQTLSNAALRDSLARELADYMLPSAFVQLEQLPLTPNGKLDRQALPAPDQQSVVTRAYEAPQGEIEQAIASIWQQLLGLERVGRHDHFFELGGHSLLATQLVSRVGAAFEIGLPLRAVFEAPTLAELAACIAQSERRQDTAPIPHIGRDRPLPLSFAQQRLWFLDQFESRRGIYNIPAAVRLRGSLEVAALERTLNEIVRRHESLRTSFVLVGDEPVQVIAPALSLPLEVIDLDETQARALMQEEVSQAFDLATGPLIRFRLIRLAAQEHILLFTVHHIVSDGWSMGVVVREVAALYPAFMQGQPSPLPELPIHYADFAHWQRQWLRGEVLERQRRYWKQRLAGSPGLLPLPTDRPRPSSPSHAGASVPFAVPAVLVSRLHALGSSTQSTLFMVLCAAFNVLLARYADQTDICIGTPIANRHRGDIEELIGFFVNTLVLRTEVDLGGDFHTLLQQVRQHTLDAYAHQDVPFEQLVEVLQPERNTSYTPLFQVMLALHNTPLDELALPGLAMSAVESETVTAKFDLSLSLLESRDGLQGHFEYSTDLFDAGTIERMRDHFARLLQAIVAEPQAPVGDLAMLSEAERQQLLYRFNDSTLALPPDPQALHQLFEAQAARTPEQVALVHAGVAIRYAELNRRANQLAHHLRTLGVGPDRLVGICMTRTPDLIVALLGVLKAGGAYVPLDPAYPAERIVTMLTDAGPAVLLTQQHLRDELPAVPGMQVLCVDAEAALLAAYSGDNPVTIAAGDDLAYVIYTSGSTGKPKGVAIRHRNVTAFVHWALATFDRDSLDKVLASTSICFDLSIFEIFVPLSRGGSVWLVDNILALAERPDALPVTLINTVPSAMAEVHRSVSLPGSIKVINLAGEALSQALVQSLYRQSSVARVYNLYGPSEDTTYSTFTLVPKDSTASVSIGRPIANSQAYILDARQQPVPIGVAGELFMAGAGLARGYLHRPALTAEKFLPNPFSAAADARMYRTGDLARYLPDGQIEYLGRVDFQVKIRGFRIELGEIEVALSRQAGVRDAVVIAREDVPGDKRLVAYLTTSDGQPVSTTALRNALAKDLPEYMLPGAFVQLEQLPLTPNGKLNRQALPAPDRQVLTSRDYEAPQGEIEQTIALVWQEVLGLERVGRQDHFFELGGHSLLAVRVIARLCHACHVDIPLAALFKAPELAAFAQTVLSLQLETFLGEDIEAIQQELDALSEAELLALLEKDAGRD</sequence>
<comment type="cofactor">
    <cofactor evidence="1">
        <name>pantetheine 4'-phosphate</name>
        <dbReference type="ChEBI" id="CHEBI:47942"/>
    </cofactor>
</comment>
<evidence type="ECO:0000313" key="9">
    <source>
        <dbReference type="EMBL" id="MBE1162009.1"/>
    </source>
</evidence>
<keyword evidence="4" id="KW-0677">Repeat</keyword>
<dbReference type="Pfam" id="PF23024">
    <property type="entry name" value="AMP-dom_DIP2-like"/>
    <property type="match status" value="1"/>
</dbReference>
<dbReference type="NCBIfam" id="NF003417">
    <property type="entry name" value="PRK04813.1"/>
    <property type="match status" value="8"/>
</dbReference>
<dbReference type="Pfam" id="PF00550">
    <property type="entry name" value="PP-binding"/>
    <property type="match status" value="6"/>
</dbReference>
<feature type="domain" description="Carrier" evidence="8">
    <location>
        <begin position="5263"/>
        <end position="5338"/>
    </location>
</feature>
<keyword evidence="3" id="KW-0597">Phosphoprotein</keyword>
<dbReference type="PANTHER" id="PTHR45527">
    <property type="entry name" value="NONRIBOSOMAL PEPTIDE SYNTHETASE"/>
    <property type="match status" value="1"/>
</dbReference>
<evidence type="ECO:0000256" key="2">
    <source>
        <dbReference type="ARBA" id="ARBA00022450"/>
    </source>
</evidence>
<dbReference type="Gene3D" id="3.30.559.30">
    <property type="entry name" value="Nonribosomal peptide synthetase, condensation domain"/>
    <property type="match status" value="5"/>
</dbReference>
<dbReference type="Pfam" id="PF00501">
    <property type="entry name" value="AMP-binding"/>
    <property type="match status" value="6"/>
</dbReference>
<feature type="domain" description="Carrier" evidence="8">
    <location>
        <begin position="4200"/>
        <end position="4275"/>
    </location>
</feature>
<feature type="domain" description="Carrier" evidence="8">
    <location>
        <begin position="597"/>
        <end position="672"/>
    </location>
</feature>
<keyword evidence="6" id="KW-0443">Lipid metabolism</keyword>
<dbReference type="CDD" id="cd12115">
    <property type="entry name" value="A_NRPS_Sfm_like"/>
    <property type="match status" value="1"/>
</dbReference>
<dbReference type="RefSeq" id="WP_192556848.1">
    <property type="nucleotide sequence ID" value="NZ_JACZZA010000011.1"/>
</dbReference>
<dbReference type="CDD" id="cd17646">
    <property type="entry name" value="A_NRPS_AB3403-like"/>
    <property type="match status" value="1"/>
</dbReference>
<evidence type="ECO:0000256" key="5">
    <source>
        <dbReference type="ARBA" id="ARBA00022832"/>
    </source>
</evidence>
<dbReference type="SUPFAM" id="SSF47336">
    <property type="entry name" value="ACP-like"/>
    <property type="match status" value="6"/>
</dbReference>
<keyword evidence="5" id="KW-0276">Fatty acid metabolism</keyword>
<dbReference type="CDD" id="cd17643">
    <property type="entry name" value="A_NRPS_Cytc1-like"/>
    <property type="match status" value="2"/>
</dbReference>
<dbReference type="PROSITE" id="PS50075">
    <property type="entry name" value="CARRIER"/>
    <property type="match status" value="6"/>
</dbReference>
<name>A0ABR9GDC6_9GAMM</name>
<dbReference type="SUPFAM" id="SSF56801">
    <property type="entry name" value="Acetyl-CoA synthetase-like"/>
    <property type="match status" value="6"/>
</dbReference>
<dbReference type="InterPro" id="IPR010071">
    <property type="entry name" value="AA_adenyl_dom"/>
</dbReference>
<dbReference type="InterPro" id="IPR020845">
    <property type="entry name" value="AMP-binding_CS"/>
</dbReference>
<keyword evidence="10" id="KW-1185">Reference proteome</keyword>
<dbReference type="PROSITE" id="PS00012">
    <property type="entry name" value="PHOSPHOPANTETHEINE"/>
    <property type="match status" value="5"/>
</dbReference>
<dbReference type="Gene3D" id="3.30.300.30">
    <property type="match status" value="7"/>
</dbReference>
<feature type="compositionally biased region" description="Basic and acidic residues" evidence="7">
    <location>
        <begin position="2002"/>
        <end position="2011"/>
    </location>
</feature>
<protein>
    <submittedName>
        <fullName evidence="9">Non-ribosomal peptide synthase/polyketide synthase</fullName>
    </submittedName>
</protein>
<dbReference type="CDD" id="cd19531">
    <property type="entry name" value="LCL_NRPS-like"/>
    <property type="match status" value="5"/>
</dbReference>
<comment type="caution">
    <text evidence="9">The sequence shown here is derived from an EMBL/GenBank/DDBJ whole genome shotgun (WGS) entry which is preliminary data.</text>
</comment>
<feature type="domain" description="Carrier" evidence="8">
    <location>
        <begin position="3140"/>
        <end position="3215"/>
    </location>
</feature>
<accession>A0ABR9GDC6</accession>
<evidence type="ECO:0000256" key="7">
    <source>
        <dbReference type="SAM" id="MobiDB-lite"/>
    </source>
</evidence>
<dbReference type="InterPro" id="IPR023213">
    <property type="entry name" value="CAT-like_dom_sf"/>
</dbReference>
<dbReference type="InterPro" id="IPR006162">
    <property type="entry name" value="Ppantetheine_attach_site"/>
</dbReference>
<dbReference type="Proteomes" id="UP000651010">
    <property type="component" value="Unassembled WGS sequence"/>
</dbReference>
<feature type="domain" description="Carrier" evidence="8">
    <location>
        <begin position="6310"/>
        <end position="6385"/>
    </location>
</feature>
<dbReference type="InterPro" id="IPR045851">
    <property type="entry name" value="AMP-bd_C_sf"/>
</dbReference>
<evidence type="ECO:0000259" key="8">
    <source>
        <dbReference type="PROSITE" id="PS50075"/>
    </source>
</evidence>
<dbReference type="SUPFAM" id="SSF52777">
    <property type="entry name" value="CoA-dependent acyltransferases"/>
    <property type="match status" value="10"/>
</dbReference>
<dbReference type="Gene3D" id="1.10.1200.10">
    <property type="entry name" value="ACP-like"/>
    <property type="match status" value="6"/>
</dbReference>
<evidence type="ECO:0000256" key="3">
    <source>
        <dbReference type="ARBA" id="ARBA00022553"/>
    </source>
</evidence>
<dbReference type="Gene3D" id="2.30.38.10">
    <property type="entry name" value="Luciferase, Domain 3"/>
    <property type="match status" value="3"/>
</dbReference>
<dbReference type="SMART" id="SM00823">
    <property type="entry name" value="PKS_PP"/>
    <property type="match status" value="6"/>
</dbReference>
<proteinExistence type="predicted"/>
<reference evidence="9 10" key="1">
    <citation type="submission" date="2020-09" db="EMBL/GenBank/DDBJ databases">
        <title>Dyella sp. 7MK23 isolated from forest soil.</title>
        <authorList>
            <person name="Fu J."/>
        </authorList>
    </citation>
    <scope>NUCLEOTIDE SEQUENCE [LARGE SCALE GENOMIC DNA]</scope>
    <source>
        <strain evidence="9 10">7MK23</strain>
    </source>
</reference>
<dbReference type="InterPro" id="IPR029063">
    <property type="entry name" value="SAM-dependent_MTases_sf"/>
</dbReference>
<dbReference type="NCBIfam" id="TIGR01733">
    <property type="entry name" value="AA-adenyl-dom"/>
    <property type="match status" value="5"/>
</dbReference>
<dbReference type="Gene3D" id="3.30.559.10">
    <property type="entry name" value="Chloramphenicol acetyltransferase-like domain"/>
    <property type="match status" value="5"/>
</dbReference>
<dbReference type="InterPro" id="IPR013217">
    <property type="entry name" value="Methyltransf_12"/>
</dbReference>
<dbReference type="InterPro" id="IPR040097">
    <property type="entry name" value="FAAL/FAAC"/>
</dbReference>
<organism evidence="9 10">
    <name type="scientific">Dyella acidiphila</name>
    <dbReference type="NCBI Taxonomy" id="2775866"/>
    <lineage>
        <taxon>Bacteria</taxon>
        <taxon>Pseudomonadati</taxon>
        <taxon>Pseudomonadota</taxon>
        <taxon>Gammaproteobacteria</taxon>
        <taxon>Lysobacterales</taxon>
        <taxon>Rhodanobacteraceae</taxon>
        <taxon>Dyella</taxon>
    </lineage>
</organism>
<dbReference type="Gene3D" id="3.40.50.12780">
    <property type="entry name" value="N-terminal domain of ligase-like"/>
    <property type="match status" value="3"/>
</dbReference>
<gene>
    <name evidence="9" type="ORF">IGX34_16620</name>
</gene>
<dbReference type="Pfam" id="PF13193">
    <property type="entry name" value="AMP-binding_C"/>
    <property type="match status" value="4"/>
</dbReference>
<dbReference type="InterPro" id="IPR000873">
    <property type="entry name" value="AMP-dep_synth/lig_dom"/>
</dbReference>
<dbReference type="Gene3D" id="3.40.50.980">
    <property type="match status" value="6"/>
</dbReference>
<dbReference type="EMBL" id="JACZZA010000011">
    <property type="protein sequence ID" value="MBE1162009.1"/>
    <property type="molecule type" value="Genomic_DNA"/>
</dbReference>
<dbReference type="CDD" id="cd02440">
    <property type="entry name" value="AdoMet_MTases"/>
    <property type="match status" value="1"/>
</dbReference>
<dbReference type="CDD" id="cd05930">
    <property type="entry name" value="A_NRPS"/>
    <property type="match status" value="1"/>
</dbReference>
<dbReference type="Pfam" id="PF00668">
    <property type="entry name" value="Condensation"/>
    <property type="match status" value="5"/>
</dbReference>
<evidence type="ECO:0000313" key="10">
    <source>
        <dbReference type="Proteomes" id="UP000651010"/>
    </source>
</evidence>
<dbReference type="InterPro" id="IPR042099">
    <property type="entry name" value="ANL_N_sf"/>
</dbReference>